<keyword evidence="1" id="KW-0812">Transmembrane</keyword>
<dbReference type="InterPro" id="IPR045860">
    <property type="entry name" value="Snake_toxin-like_sf"/>
</dbReference>
<organism evidence="2 3">
    <name type="scientific">Acropora cervicornis</name>
    <name type="common">Staghorn coral</name>
    <dbReference type="NCBI Taxonomy" id="6130"/>
    <lineage>
        <taxon>Eukaryota</taxon>
        <taxon>Metazoa</taxon>
        <taxon>Cnidaria</taxon>
        <taxon>Anthozoa</taxon>
        <taxon>Hexacorallia</taxon>
        <taxon>Scleractinia</taxon>
        <taxon>Astrocoeniina</taxon>
        <taxon>Acroporidae</taxon>
        <taxon>Acropora</taxon>
    </lineage>
</organism>
<dbReference type="Proteomes" id="UP001249851">
    <property type="component" value="Unassembled WGS sequence"/>
</dbReference>
<dbReference type="EMBL" id="JARQWQ010000062">
    <property type="protein sequence ID" value="KAK2555429.1"/>
    <property type="molecule type" value="Genomic_DNA"/>
</dbReference>
<protein>
    <submittedName>
        <fullName evidence="2">Uncharacterized protein</fullName>
    </submittedName>
</protein>
<keyword evidence="1" id="KW-1133">Transmembrane helix</keyword>
<reference evidence="2" key="2">
    <citation type="journal article" date="2023" name="Science">
        <title>Genomic signatures of disease resistance in endangered staghorn corals.</title>
        <authorList>
            <person name="Vollmer S.V."/>
            <person name="Selwyn J.D."/>
            <person name="Despard B.A."/>
            <person name="Roesel C.L."/>
        </authorList>
    </citation>
    <scope>NUCLEOTIDE SEQUENCE</scope>
    <source>
        <strain evidence="2">K2</strain>
    </source>
</reference>
<keyword evidence="1" id="KW-0472">Membrane</keyword>
<evidence type="ECO:0000256" key="1">
    <source>
        <dbReference type="SAM" id="Phobius"/>
    </source>
</evidence>
<keyword evidence="3" id="KW-1185">Reference proteome</keyword>
<name>A0AAD9Q6F7_ACRCE</name>
<evidence type="ECO:0000313" key="3">
    <source>
        <dbReference type="Proteomes" id="UP001249851"/>
    </source>
</evidence>
<accession>A0AAD9Q6F7</accession>
<dbReference type="SUPFAM" id="SSF57302">
    <property type="entry name" value="Snake toxin-like"/>
    <property type="match status" value="1"/>
</dbReference>
<proteinExistence type="predicted"/>
<evidence type="ECO:0000313" key="2">
    <source>
        <dbReference type="EMBL" id="KAK2555429.1"/>
    </source>
</evidence>
<gene>
    <name evidence="2" type="ORF">P5673_022763</name>
</gene>
<feature type="transmembrane region" description="Helical" evidence="1">
    <location>
        <begin position="12"/>
        <end position="29"/>
    </location>
</feature>
<dbReference type="AlphaFoldDB" id="A0AAD9Q6F7"/>
<dbReference type="CDD" id="cd00117">
    <property type="entry name" value="TFP"/>
    <property type="match status" value="1"/>
</dbReference>
<sequence length="152" mass="17166">MAHFNWCQSIGGSYLRGVMICTMLFIYIFRAKGGISCHFCDSKQGHCSTNSSLETRESKCAQGYDYCATYKILYENQTTAQVTRGCERECTKPFSKWSAGEKYYCKLCCGKDFCNDQTIDPCNKIDSLSAKSSITFAFAGLGLYTNYHMFYG</sequence>
<comment type="caution">
    <text evidence="2">The sequence shown here is derived from an EMBL/GenBank/DDBJ whole genome shotgun (WGS) entry which is preliminary data.</text>
</comment>
<reference evidence="2" key="1">
    <citation type="journal article" date="2023" name="G3 (Bethesda)">
        <title>Whole genome assembly and annotation of the endangered Caribbean coral Acropora cervicornis.</title>
        <authorList>
            <person name="Selwyn J.D."/>
            <person name="Vollmer S.V."/>
        </authorList>
    </citation>
    <scope>NUCLEOTIDE SEQUENCE</scope>
    <source>
        <strain evidence="2">K2</strain>
    </source>
</reference>